<comment type="pathway">
    <text evidence="1">Protein modification; protein ubiquitination.</text>
</comment>
<dbReference type="InterPro" id="IPR008974">
    <property type="entry name" value="TRAF-like"/>
</dbReference>
<dbReference type="PANTHER" id="PTHR26379">
    <property type="entry name" value="BTB/POZ AND MATH DOMAIN-CONTAINING PROTEIN 1"/>
    <property type="match status" value="1"/>
</dbReference>
<dbReference type="EMBL" id="AGNK02000026">
    <property type="status" value="NOT_ANNOTATED_CDS"/>
    <property type="molecule type" value="Genomic_DNA"/>
</dbReference>
<reference evidence="6" key="2">
    <citation type="submission" date="2018-08" db="UniProtKB">
        <authorList>
            <consortium name="EnsemblPlants"/>
        </authorList>
    </citation>
    <scope>IDENTIFICATION</scope>
    <source>
        <strain evidence="6">Yugu1</strain>
    </source>
</reference>
<protein>
    <recommendedName>
        <fullName evidence="8">BTB domain-containing protein</fullName>
    </recommendedName>
</protein>
<dbReference type="HOGENOM" id="CLU_004253_2_0_1"/>
<feature type="domain" description="Plant heme peroxidase family profile" evidence="5">
    <location>
        <begin position="162"/>
        <end position="357"/>
    </location>
</feature>
<dbReference type="PROSITE" id="PS50097">
    <property type="entry name" value="BTB"/>
    <property type="match status" value="1"/>
</dbReference>
<dbReference type="Gene3D" id="3.30.710.10">
    <property type="entry name" value="Potassium Channel Kv1.1, Chain A"/>
    <property type="match status" value="1"/>
</dbReference>
<dbReference type="PANTHER" id="PTHR26379:SF458">
    <property type="entry name" value="BTB DOMAIN-CONTAINING PROTEIN"/>
    <property type="match status" value="1"/>
</dbReference>
<dbReference type="GO" id="GO:0016567">
    <property type="term" value="P:protein ubiquitination"/>
    <property type="evidence" value="ECO:0007669"/>
    <property type="project" value="InterPro"/>
</dbReference>
<dbReference type="InterPro" id="IPR056423">
    <property type="entry name" value="BACK_BPM_SPOP"/>
</dbReference>
<dbReference type="InterPro" id="IPR011333">
    <property type="entry name" value="SKP1/BTB/POZ_sf"/>
</dbReference>
<evidence type="ECO:0000256" key="3">
    <source>
        <dbReference type="SAM" id="MobiDB-lite"/>
    </source>
</evidence>
<dbReference type="GO" id="GO:0020037">
    <property type="term" value="F:heme binding"/>
    <property type="evidence" value="ECO:0007669"/>
    <property type="project" value="InterPro"/>
</dbReference>
<dbReference type="GO" id="GO:0006979">
    <property type="term" value="P:response to oxidative stress"/>
    <property type="evidence" value="ECO:0007669"/>
    <property type="project" value="InterPro"/>
</dbReference>
<dbReference type="InterPro" id="IPR002083">
    <property type="entry name" value="MATH/TRAF_dom"/>
</dbReference>
<organism evidence="6 7">
    <name type="scientific">Setaria italica</name>
    <name type="common">Foxtail millet</name>
    <name type="synonym">Panicum italicum</name>
    <dbReference type="NCBI Taxonomy" id="4555"/>
    <lineage>
        <taxon>Eukaryota</taxon>
        <taxon>Viridiplantae</taxon>
        <taxon>Streptophyta</taxon>
        <taxon>Embryophyta</taxon>
        <taxon>Tracheophyta</taxon>
        <taxon>Spermatophyta</taxon>
        <taxon>Magnoliopsida</taxon>
        <taxon>Liliopsida</taxon>
        <taxon>Poales</taxon>
        <taxon>Poaceae</taxon>
        <taxon>PACMAD clade</taxon>
        <taxon>Panicoideae</taxon>
        <taxon>Panicodae</taxon>
        <taxon>Paniceae</taxon>
        <taxon>Cenchrinae</taxon>
        <taxon>Setaria</taxon>
    </lineage>
</organism>
<dbReference type="Pfam" id="PF24570">
    <property type="entry name" value="BACK_BPM_SPOP"/>
    <property type="match status" value="1"/>
</dbReference>
<keyword evidence="7" id="KW-1185">Reference proteome</keyword>
<dbReference type="eggNOG" id="KOG1987">
    <property type="taxonomic scope" value="Eukaryota"/>
</dbReference>
<evidence type="ECO:0000313" key="7">
    <source>
        <dbReference type="Proteomes" id="UP000004995"/>
    </source>
</evidence>
<dbReference type="OMA" id="REEICSH"/>
<comment type="similarity">
    <text evidence="2">Belongs to the Tdpoz family.</text>
</comment>
<dbReference type="InterPro" id="IPR000210">
    <property type="entry name" value="BTB/POZ_dom"/>
</dbReference>
<dbReference type="Pfam" id="PF22486">
    <property type="entry name" value="MATH_2"/>
    <property type="match status" value="1"/>
</dbReference>
<dbReference type="Gramene" id="KQL27908">
    <property type="protein sequence ID" value="KQL27908"/>
    <property type="gene ID" value="SETIT_019155mg"/>
</dbReference>
<evidence type="ECO:0000256" key="2">
    <source>
        <dbReference type="ARBA" id="ARBA00010846"/>
    </source>
</evidence>
<dbReference type="AlphaFoldDB" id="K3YY05"/>
<dbReference type="SUPFAM" id="SSF49599">
    <property type="entry name" value="TRAF domain-like"/>
    <property type="match status" value="1"/>
</dbReference>
<dbReference type="GO" id="GO:0004601">
    <property type="term" value="F:peroxidase activity"/>
    <property type="evidence" value="ECO:0007669"/>
    <property type="project" value="InterPro"/>
</dbReference>
<reference evidence="7" key="1">
    <citation type="journal article" date="2012" name="Nat. Biotechnol.">
        <title>Reference genome sequence of the model plant Setaria.</title>
        <authorList>
            <person name="Bennetzen J.L."/>
            <person name="Schmutz J."/>
            <person name="Wang H."/>
            <person name="Percifield R."/>
            <person name="Hawkins J."/>
            <person name="Pontaroli A.C."/>
            <person name="Estep M."/>
            <person name="Feng L."/>
            <person name="Vaughn J.N."/>
            <person name="Grimwood J."/>
            <person name="Jenkins J."/>
            <person name="Barry K."/>
            <person name="Lindquist E."/>
            <person name="Hellsten U."/>
            <person name="Deshpande S."/>
            <person name="Wang X."/>
            <person name="Wu X."/>
            <person name="Mitros T."/>
            <person name="Triplett J."/>
            <person name="Yang X."/>
            <person name="Ye C.Y."/>
            <person name="Mauro-Herrera M."/>
            <person name="Wang L."/>
            <person name="Li P."/>
            <person name="Sharma M."/>
            <person name="Sharma R."/>
            <person name="Ronald P.C."/>
            <person name="Panaud O."/>
            <person name="Kellogg E.A."/>
            <person name="Brutnell T.P."/>
            <person name="Doust A.N."/>
            <person name="Tuskan G.A."/>
            <person name="Rokhsar D."/>
            <person name="Devos K.M."/>
        </authorList>
    </citation>
    <scope>NUCLEOTIDE SEQUENCE [LARGE SCALE GENOMIC DNA]</scope>
    <source>
        <strain evidence="7">cv. Yugu1</strain>
    </source>
</reference>
<dbReference type="PROSITE" id="PS50873">
    <property type="entry name" value="PEROXIDASE_4"/>
    <property type="match status" value="1"/>
</dbReference>
<dbReference type="InParanoid" id="K3YY05"/>
<feature type="region of interest" description="Disordered" evidence="3">
    <location>
        <begin position="38"/>
        <end position="73"/>
    </location>
</feature>
<sequence length="369" mass="40792">MEKLHSGDDVKVAGREGVVSLAFVASFSSDLARAFVPQQYPRSASQQEPERRRRALRRRRGARTRSRSPGNSLHRGLGVGKFFRSATFGVGGYETAYDWCIRFYPDGFNSSGNNAASVGLFLELRNTEAEVRASFEFRLVDQATGQSTKRSELEASAFLHDDCLVVECDVTVIVNEPRVEETAAIGPGVEVQVPPSNLSDNLRKLLEDKQGADVTFRVGDEVFPAHKIILATRSTVFNAELFGPMGEKNTTGQLCIDVEDMHPDVFRALLQFIYTDTMPDMGEYAMERLKLMCEEIICRSLDVENVATMLALADQHHCTTLVDACAEFTASSNRIGNVVASQGYVHLKRACPVVLVDMLERVAKCRIAA</sequence>
<dbReference type="SMART" id="SM00225">
    <property type="entry name" value="BTB"/>
    <property type="match status" value="1"/>
</dbReference>
<accession>K3YY05</accession>
<dbReference type="SUPFAM" id="SSF54695">
    <property type="entry name" value="POZ domain"/>
    <property type="match status" value="1"/>
</dbReference>
<dbReference type="InterPro" id="IPR045005">
    <property type="entry name" value="BPM1-6"/>
</dbReference>
<evidence type="ECO:0008006" key="8">
    <source>
        <dbReference type="Google" id="ProtNLM"/>
    </source>
</evidence>
<evidence type="ECO:0000256" key="1">
    <source>
        <dbReference type="ARBA" id="ARBA00004906"/>
    </source>
</evidence>
<feature type="compositionally biased region" description="Basic residues" evidence="3">
    <location>
        <begin position="52"/>
        <end position="66"/>
    </location>
</feature>
<dbReference type="Gene3D" id="2.60.210.10">
    <property type="entry name" value="Apoptosis, Tumor Necrosis Factor Receptor Associated Protein 2, Chain A"/>
    <property type="match status" value="1"/>
</dbReference>
<name>K3YY05_SETIT</name>
<dbReference type="CDD" id="cd00121">
    <property type="entry name" value="MATH"/>
    <property type="match status" value="1"/>
</dbReference>
<evidence type="ECO:0000259" key="4">
    <source>
        <dbReference type="PROSITE" id="PS50097"/>
    </source>
</evidence>
<dbReference type="InterPro" id="IPR002016">
    <property type="entry name" value="Haem_peroxidase"/>
</dbReference>
<dbReference type="EnsemblPlants" id="KQL27908">
    <property type="protein sequence ID" value="KQL27908"/>
    <property type="gene ID" value="SETIT_019155mg"/>
</dbReference>
<evidence type="ECO:0000313" key="6">
    <source>
        <dbReference type="EnsemblPlants" id="KQL27908"/>
    </source>
</evidence>
<proteinExistence type="inferred from homology"/>
<feature type="domain" description="BTB" evidence="4">
    <location>
        <begin position="212"/>
        <end position="278"/>
    </location>
</feature>
<dbReference type="Proteomes" id="UP000004995">
    <property type="component" value="Unassembled WGS sequence"/>
</dbReference>
<evidence type="ECO:0000259" key="5">
    <source>
        <dbReference type="PROSITE" id="PS50873"/>
    </source>
</evidence>